<dbReference type="Proteomes" id="UP000245962">
    <property type="component" value="Unassembled WGS sequence"/>
</dbReference>
<keyword evidence="1" id="KW-0472">Membrane</keyword>
<reference evidence="2 3" key="1">
    <citation type="submission" date="2018-04" db="EMBL/GenBank/DDBJ databases">
        <title>Marixanthomonas spongiae HN-E44 sp. nov., isolated from a marine sponge.</title>
        <authorList>
            <person name="Luo L."/>
            <person name="Zhuang L."/>
        </authorList>
    </citation>
    <scope>NUCLEOTIDE SEQUENCE [LARGE SCALE GENOMIC DNA]</scope>
    <source>
        <strain evidence="2 3">HN-E44</strain>
    </source>
</reference>
<dbReference type="AlphaFoldDB" id="A0A2U0I7Q9"/>
<name>A0A2U0I7Q9_9FLAO</name>
<keyword evidence="1" id="KW-0812">Transmembrane</keyword>
<sequence>MKLSNEIVLRPRFSLQFNRDSRHLKSLFEDAKQRQSDFKISCVDDHIFIKLPQKEQHFWSPQLHLELEETKENSCLVKGFFGPNPTVWTMFIFLHVVVGILFLVNATWLYSNYSLGNYIGVQIGIAVALIIMWILLYFAGTIGKQKGKPDMRALFDFTISILPQEDEDLTND</sequence>
<keyword evidence="1" id="KW-1133">Transmembrane helix</keyword>
<dbReference type="EMBL" id="QEHR01000001">
    <property type="protein sequence ID" value="PVW17131.1"/>
    <property type="molecule type" value="Genomic_DNA"/>
</dbReference>
<evidence type="ECO:0000313" key="3">
    <source>
        <dbReference type="Proteomes" id="UP000245962"/>
    </source>
</evidence>
<gene>
    <name evidence="2" type="ORF">DDV96_01015</name>
</gene>
<dbReference type="OrthoDB" id="1451346at2"/>
<evidence type="ECO:0000313" key="2">
    <source>
        <dbReference type="EMBL" id="PVW17131.1"/>
    </source>
</evidence>
<protein>
    <submittedName>
        <fullName evidence="2">GTP-binding protein</fullName>
    </submittedName>
</protein>
<proteinExistence type="predicted"/>
<feature type="transmembrane region" description="Helical" evidence="1">
    <location>
        <begin position="87"/>
        <end position="110"/>
    </location>
</feature>
<organism evidence="2 3">
    <name type="scientific">Marixanthomonas spongiae</name>
    <dbReference type="NCBI Taxonomy" id="2174845"/>
    <lineage>
        <taxon>Bacteria</taxon>
        <taxon>Pseudomonadati</taxon>
        <taxon>Bacteroidota</taxon>
        <taxon>Flavobacteriia</taxon>
        <taxon>Flavobacteriales</taxon>
        <taxon>Flavobacteriaceae</taxon>
        <taxon>Marixanthomonas</taxon>
    </lineage>
</organism>
<keyword evidence="3" id="KW-1185">Reference proteome</keyword>
<feature type="transmembrane region" description="Helical" evidence="1">
    <location>
        <begin position="116"/>
        <end position="139"/>
    </location>
</feature>
<evidence type="ECO:0000256" key="1">
    <source>
        <dbReference type="SAM" id="Phobius"/>
    </source>
</evidence>
<dbReference type="RefSeq" id="WP_116692875.1">
    <property type="nucleotide sequence ID" value="NZ_QEHR01000001.1"/>
</dbReference>
<accession>A0A2U0I7Q9</accession>
<comment type="caution">
    <text evidence="2">The sequence shown here is derived from an EMBL/GenBank/DDBJ whole genome shotgun (WGS) entry which is preliminary data.</text>
</comment>